<reference evidence="7" key="1">
    <citation type="submission" date="2021-03" db="EMBL/GenBank/DDBJ databases">
        <title>Human Oral Microbial Genomes.</title>
        <authorList>
            <person name="Johnston C.D."/>
            <person name="Chen T."/>
            <person name="Dewhirst F.E."/>
        </authorList>
    </citation>
    <scope>NUCLEOTIDE SEQUENCE</scope>
    <source>
        <strain evidence="7">F0714</strain>
    </source>
</reference>
<dbReference type="RefSeq" id="WP_041696420.1">
    <property type="nucleotide sequence ID" value="NZ_CAJZDL010000075.1"/>
</dbReference>
<evidence type="ECO:0000256" key="3">
    <source>
        <dbReference type="ARBA" id="ARBA00022801"/>
    </source>
</evidence>
<comment type="catalytic activity">
    <reaction evidence="5">
        <text>dUTP + H2O = dUMP + diphosphate + H(+)</text>
        <dbReference type="Rhea" id="RHEA:10248"/>
        <dbReference type="ChEBI" id="CHEBI:15377"/>
        <dbReference type="ChEBI" id="CHEBI:15378"/>
        <dbReference type="ChEBI" id="CHEBI:33019"/>
        <dbReference type="ChEBI" id="CHEBI:61555"/>
        <dbReference type="ChEBI" id="CHEBI:246422"/>
        <dbReference type="EC" id="3.6.1.23"/>
    </reaction>
</comment>
<dbReference type="NCBIfam" id="NF001862">
    <property type="entry name" value="PRK00601.1"/>
    <property type="match status" value="1"/>
</dbReference>
<dbReference type="Gene3D" id="2.70.40.10">
    <property type="match status" value="1"/>
</dbReference>
<dbReference type="EMBL" id="CP072385">
    <property type="protein sequence ID" value="QUC09821.1"/>
    <property type="molecule type" value="Genomic_DNA"/>
</dbReference>
<name>A0AB37HY03_9ACTN</name>
<sequence>MPEIPVVVDALEYLPGYARSGDAGADLRITESVTLQPGERRLVGTGVRIALPAGTFGMVTPRSGQAAKRGLGIVNSPGIIDSGYRGEIRICLINLDTKTAVELQEGERVAQLVVVPFISAQFIPVAEIDETERGQGGYGSTGQQ</sequence>
<evidence type="ECO:0000256" key="5">
    <source>
        <dbReference type="ARBA" id="ARBA00047686"/>
    </source>
</evidence>
<dbReference type="CDD" id="cd07557">
    <property type="entry name" value="trimeric_dUTPase"/>
    <property type="match status" value="1"/>
</dbReference>
<dbReference type="AlphaFoldDB" id="A0AB37HY03"/>
<dbReference type="PANTHER" id="PTHR11241:SF0">
    <property type="entry name" value="DEOXYURIDINE 5'-TRIPHOSPHATE NUCLEOTIDOHYDROLASE"/>
    <property type="match status" value="1"/>
</dbReference>
<dbReference type="SUPFAM" id="SSF51283">
    <property type="entry name" value="dUTPase-like"/>
    <property type="match status" value="1"/>
</dbReference>
<dbReference type="GO" id="GO:0046081">
    <property type="term" value="P:dUTP catabolic process"/>
    <property type="evidence" value="ECO:0007669"/>
    <property type="project" value="InterPro"/>
</dbReference>
<evidence type="ECO:0000256" key="4">
    <source>
        <dbReference type="ARBA" id="ARBA00023080"/>
    </source>
</evidence>
<dbReference type="Pfam" id="PF00692">
    <property type="entry name" value="dUTPase"/>
    <property type="match status" value="1"/>
</dbReference>
<dbReference type="InterPro" id="IPR008181">
    <property type="entry name" value="dUTPase"/>
</dbReference>
<dbReference type="GO" id="GO:0004170">
    <property type="term" value="F:dUTP diphosphatase activity"/>
    <property type="evidence" value="ECO:0007669"/>
    <property type="project" value="UniProtKB-EC"/>
</dbReference>
<dbReference type="PANTHER" id="PTHR11241">
    <property type="entry name" value="DEOXYURIDINE 5'-TRIPHOSPHATE NUCLEOTIDOHYDROLASE"/>
    <property type="match status" value="1"/>
</dbReference>
<accession>A0AB37HY03</accession>
<evidence type="ECO:0000256" key="1">
    <source>
        <dbReference type="ARBA" id="ARBA00006581"/>
    </source>
</evidence>
<dbReference type="GO" id="GO:0006226">
    <property type="term" value="P:dUMP biosynthetic process"/>
    <property type="evidence" value="ECO:0007669"/>
    <property type="project" value="InterPro"/>
</dbReference>
<dbReference type="NCBIfam" id="TIGR00576">
    <property type="entry name" value="dut"/>
    <property type="match status" value="1"/>
</dbReference>
<evidence type="ECO:0000313" key="7">
    <source>
        <dbReference type="EMBL" id="QUC09821.1"/>
    </source>
</evidence>
<protein>
    <recommendedName>
        <fullName evidence="2">dUTP diphosphatase</fullName>
        <ecNumber evidence="2">3.6.1.23</ecNumber>
    </recommendedName>
</protein>
<dbReference type="InterPro" id="IPR029054">
    <property type="entry name" value="dUTPase-like"/>
</dbReference>
<evidence type="ECO:0000259" key="6">
    <source>
        <dbReference type="Pfam" id="PF00692"/>
    </source>
</evidence>
<keyword evidence="4" id="KW-0546">Nucleotide metabolism</keyword>
<dbReference type="EC" id="3.6.1.23" evidence="2"/>
<dbReference type="InterPro" id="IPR033704">
    <property type="entry name" value="dUTPase_trimeric"/>
</dbReference>
<evidence type="ECO:0000256" key="2">
    <source>
        <dbReference type="ARBA" id="ARBA00012379"/>
    </source>
</evidence>
<organism evidence="7 8">
    <name type="scientific">Arachnia propionica</name>
    <dbReference type="NCBI Taxonomy" id="1750"/>
    <lineage>
        <taxon>Bacteria</taxon>
        <taxon>Bacillati</taxon>
        <taxon>Actinomycetota</taxon>
        <taxon>Actinomycetes</taxon>
        <taxon>Propionibacteriales</taxon>
        <taxon>Propionibacteriaceae</taxon>
        <taxon>Arachnia</taxon>
    </lineage>
</organism>
<dbReference type="GeneID" id="64406952"/>
<evidence type="ECO:0000313" key="8">
    <source>
        <dbReference type="Proteomes" id="UP000677180"/>
    </source>
</evidence>
<feature type="domain" description="dUTPase-like" evidence="6">
    <location>
        <begin position="15"/>
        <end position="142"/>
    </location>
</feature>
<dbReference type="InterPro" id="IPR036157">
    <property type="entry name" value="dUTPase-like_sf"/>
</dbReference>
<dbReference type="Proteomes" id="UP000677180">
    <property type="component" value="Chromosome"/>
</dbReference>
<dbReference type="GO" id="GO:0000287">
    <property type="term" value="F:magnesium ion binding"/>
    <property type="evidence" value="ECO:0007669"/>
    <property type="project" value="InterPro"/>
</dbReference>
<keyword evidence="3 7" id="KW-0378">Hydrolase</keyword>
<comment type="similarity">
    <text evidence="1">Belongs to the dUTPase family.</text>
</comment>
<proteinExistence type="inferred from homology"/>
<gene>
    <name evidence="7" type="primary">dut</name>
    <name evidence="7" type="ORF">J5A53_08160</name>
</gene>